<organism evidence="2 3">
    <name type="scientific">Cucurbitaria berberidis CBS 394.84</name>
    <dbReference type="NCBI Taxonomy" id="1168544"/>
    <lineage>
        <taxon>Eukaryota</taxon>
        <taxon>Fungi</taxon>
        <taxon>Dikarya</taxon>
        <taxon>Ascomycota</taxon>
        <taxon>Pezizomycotina</taxon>
        <taxon>Dothideomycetes</taxon>
        <taxon>Pleosporomycetidae</taxon>
        <taxon>Pleosporales</taxon>
        <taxon>Pleosporineae</taxon>
        <taxon>Cucurbitariaceae</taxon>
        <taxon>Cucurbitaria</taxon>
    </lineage>
</organism>
<proteinExistence type="predicted"/>
<feature type="non-terminal residue" evidence="2">
    <location>
        <position position="1"/>
    </location>
</feature>
<dbReference type="AlphaFoldDB" id="A0A9P4GQJ0"/>
<name>A0A9P4GQJ0_9PLEO</name>
<evidence type="ECO:0000256" key="1">
    <source>
        <dbReference type="SAM" id="Phobius"/>
    </source>
</evidence>
<keyword evidence="1" id="KW-1133">Transmembrane helix</keyword>
<gene>
    <name evidence="2" type="ORF">K460DRAFT_365382</name>
</gene>
<dbReference type="Proteomes" id="UP000800039">
    <property type="component" value="Unassembled WGS sequence"/>
</dbReference>
<comment type="caution">
    <text evidence="2">The sequence shown here is derived from an EMBL/GenBank/DDBJ whole genome shotgun (WGS) entry which is preliminary data.</text>
</comment>
<keyword evidence="1" id="KW-0812">Transmembrane</keyword>
<keyword evidence="3" id="KW-1185">Reference proteome</keyword>
<feature type="transmembrane region" description="Helical" evidence="1">
    <location>
        <begin position="33"/>
        <end position="55"/>
    </location>
</feature>
<evidence type="ECO:0000313" key="2">
    <source>
        <dbReference type="EMBL" id="KAF1849492.1"/>
    </source>
</evidence>
<sequence>MYRQSTPSLSAIRAVNPSYTPGHAMNFSGSASIFLNLSTAVGLLSPLCALVEPIFN</sequence>
<protein>
    <submittedName>
        <fullName evidence="2">Uncharacterized protein</fullName>
    </submittedName>
</protein>
<dbReference type="GeneID" id="63850416"/>
<reference evidence="2" key="1">
    <citation type="submission" date="2020-01" db="EMBL/GenBank/DDBJ databases">
        <authorList>
            <consortium name="DOE Joint Genome Institute"/>
            <person name="Haridas S."/>
            <person name="Albert R."/>
            <person name="Binder M."/>
            <person name="Bloem J."/>
            <person name="Labutti K."/>
            <person name="Salamov A."/>
            <person name="Andreopoulos B."/>
            <person name="Baker S.E."/>
            <person name="Barry K."/>
            <person name="Bills G."/>
            <person name="Bluhm B.H."/>
            <person name="Cannon C."/>
            <person name="Castanera R."/>
            <person name="Culley D.E."/>
            <person name="Daum C."/>
            <person name="Ezra D."/>
            <person name="Gonzalez J.B."/>
            <person name="Henrissat B."/>
            <person name="Kuo A."/>
            <person name="Liang C."/>
            <person name="Lipzen A."/>
            <person name="Lutzoni F."/>
            <person name="Magnuson J."/>
            <person name="Mondo S."/>
            <person name="Nolan M."/>
            <person name="Ohm R."/>
            <person name="Pangilinan J."/>
            <person name="Park H.-J."/>
            <person name="Ramirez L."/>
            <person name="Alfaro M."/>
            <person name="Sun H."/>
            <person name="Tritt A."/>
            <person name="Yoshinaga Y."/>
            <person name="Zwiers L.-H."/>
            <person name="Turgeon B.G."/>
            <person name="Goodwin S.B."/>
            <person name="Spatafora J.W."/>
            <person name="Crous P.W."/>
            <person name="Grigoriev I.V."/>
        </authorList>
    </citation>
    <scope>NUCLEOTIDE SEQUENCE</scope>
    <source>
        <strain evidence="2">CBS 394.84</strain>
    </source>
</reference>
<dbReference type="EMBL" id="ML976615">
    <property type="protein sequence ID" value="KAF1849492.1"/>
    <property type="molecule type" value="Genomic_DNA"/>
</dbReference>
<keyword evidence="1" id="KW-0472">Membrane</keyword>
<accession>A0A9P4GQJ0</accession>
<dbReference type="RefSeq" id="XP_040792055.1">
    <property type="nucleotide sequence ID" value="XM_040933165.1"/>
</dbReference>
<evidence type="ECO:0000313" key="3">
    <source>
        <dbReference type="Proteomes" id="UP000800039"/>
    </source>
</evidence>